<organism evidence="1 2">
    <name type="scientific">Massilia orientalis</name>
    <dbReference type="NCBI Taxonomy" id="3050128"/>
    <lineage>
        <taxon>Bacteria</taxon>
        <taxon>Pseudomonadati</taxon>
        <taxon>Pseudomonadota</taxon>
        <taxon>Betaproteobacteria</taxon>
        <taxon>Burkholderiales</taxon>
        <taxon>Oxalobacteraceae</taxon>
        <taxon>Telluria group</taxon>
        <taxon>Massilia</taxon>
    </lineage>
</organism>
<sequence length="195" mass="20220">MNNELGAFFALAIMLVTDPRNVALFVLLVAAAVADVRHQRIPNRLTLGGLAFGLAYSTVEPFWGGHGFLWSLAGAGVGFAVLFPLWLLHLTGAGDVKLMAMAGSLLGLHAVPLALVGTFAAGGVCTILYALRHGTLRVMLGNVMRILHLGGIAVTAGLPVRIATTDPGSVGRLPYAVPIALGTITTTVAAHFGFL</sequence>
<dbReference type="EMBL" id="JASNRB020000006">
    <property type="protein sequence ID" value="MFJ1468320.1"/>
    <property type="molecule type" value="Genomic_DNA"/>
</dbReference>
<proteinExistence type="predicted"/>
<name>A0ACC7MA21_9BURK</name>
<keyword evidence="2" id="KW-1185">Reference proteome</keyword>
<evidence type="ECO:0000313" key="2">
    <source>
        <dbReference type="Proteomes" id="UP001168096"/>
    </source>
</evidence>
<accession>A0ACC7MA21</accession>
<evidence type="ECO:0000313" key="1">
    <source>
        <dbReference type="EMBL" id="MFJ1468320.1"/>
    </source>
</evidence>
<gene>
    <name evidence="1" type="ORF">QPK29_011420</name>
</gene>
<comment type="caution">
    <text evidence="1">The sequence shown here is derived from an EMBL/GenBank/DDBJ whole genome shotgun (WGS) entry which is preliminary data.</text>
</comment>
<dbReference type="Proteomes" id="UP001168096">
    <property type="component" value="Unassembled WGS sequence"/>
</dbReference>
<reference evidence="1" key="1">
    <citation type="submission" date="2024-11" db="EMBL/GenBank/DDBJ databases">
        <title>Description of Massilia orientalis sp. nov., isolated from rhizosphere soil of Ageratina adenophora.</title>
        <authorList>
            <person name="Wang Y."/>
        </authorList>
    </citation>
    <scope>NUCLEOTIDE SEQUENCE</scope>
    <source>
        <strain evidence="1">YIM B02787</strain>
    </source>
</reference>
<protein>
    <submittedName>
        <fullName evidence="1">Prepilin peptidase</fullName>
    </submittedName>
</protein>